<comment type="caution">
    <text evidence="1">The sequence shown here is derived from an EMBL/GenBank/DDBJ whole genome shotgun (WGS) entry which is preliminary data.</text>
</comment>
<dbReference type="EMBL" id="QOVW01000071">
    <property type="protein sequence ID" value="RDB35911.1"/>
    <property type="molecule type" value="Genomic_DNA"/>
</dbReference>
<name>A0A369KMP6_9BACT</name>
<reference evidence="1" key="1">
    <citation type="submission" date="2018-04" db="EMBL/GenBank/DDBJ databases">
        <title>Draft genome sequence of the Candidatus Spirobacillus cienkowskii, a pathogen of freshwater Daphnia species, reconstructed from hemolymph metagenomic reads.</title>
        <authorList>
            <person name="Bresciani L."/>
            <person name="Lemos L.N."/>
            <person name="Wale N."/>
            <person name="Lin J.Y."/>
            <person name="Fernandes G.R."/>
            <person name="Duffy M.A."/>
            <person name="Rodrigues J.M."/>
        </authorList>
    </citation>
    <scope>NUCLEOTIDE SEQUENCE [LARGE SCALE GENOMIC DNA]</scope>
    <source>
        <strain evidence="1">Binning01</strain>
    </source>
</reference>
<dbReference type="Proteomes" id="UP000253934">
    <property type="component" value="Unassembled WGS sequence"/>
</dbReference>
<dbReference type="AlphaFoldDB" id="A0A369KMP6"/>
<organism evidence="1 2">
    <name type="scientific">Spirobacillus cienkowskii</name>
    <dbReference type="NCBI Taxonomy" id="495820"/>
    <lineage>
        <taxon>Bacteria</taxon>
        <taxon>Pseudomonadati</taxon>
        <taxon>Bdellovibrionota</taxon>
        <taxon>Oligoflexia</taxon>
        <taxon>Silvanigrellales</taxon>
        <taxon>Spirobacillus</taxon>
    </lineage>
</organism>
<gene>
    <name evidence="1" type="ORF">DCC88_07635</name>
</gene>
<proteinExistence type="predicted"/>
<dbReference type="RefSeq" id="WP_338637466.1">
    <property type="nucleotide sequence ID" value="NZ_CP146516.1"/>
</dbReference>
<accession>A0A369KMP6</accession>
<evidence type="ECO:0000313" key="2">
    <source>
        <dbReference type="Proteomes" id="UP000253934"/>
    </source>
</evidence>
<protein>
    <submittedName>
        <fullName evidence="1">Uncharacterized protein</fullName>
    </submittedName>
</protein>
<evidence type="ECO:0000313" key="1">
    <source>
        <dbReference type="EMBL" id="RDB35911.1"/>
    </source>
</evidence>
<sequence>MTFTSTAISLEWNRNNLILKRGASQILINVENVQSLRSQESEESFNQFFRTTALQNREARRVFSSWERKDDALLHKIYKEVTSV</sequence>
<keyword evidence="2" id="KW-1185">Reference proteome</keyword>